<evidence type="ECO:0000313" key="3">
    <source>
        <dbReference type="Proteomes" id="UP000607559"/>
    </source>
</evidence>
<dbReference type="InterPro" id="IPR016040">
    <property type="entry name" value="NAD(P)-bd_dom"/>
</dbReference>
<name>A0A8J2UDC7_9BACT</name>
<protein>
    <recommendedName>
        <fullName evidence="1">NAD(P)-binding domain-containing protein</fullName>
    </recommendedName>
</protein>
<reference evidence="2" key="2">
    <citation type="submission" date="2020-09" db="EMBL/GenBank/DDBJ databases">
        <authorList>
            <person name="Sun Q."/>
            <person name="Zhou Y."/>
        </authorList>
    </citation>
    <scope>NUCLEOTIDE SEQUENCE</scope>
    <source>
        <strain evidence="2">CGMCC 1.15448</strain>
    </source>
</reference>
<dbReference type="InterPro" id="IPR036291">
    <property type="entry name" value="NAD(P)-bd_dom_sf"/>
</dbReference>
<gene>
    <name evidence="2" type="ORF">GCM10011511_24620</name>
</gene>
<proteinExistence type="predicted"/>
<dbReference type="Proteomes" id="UP000607559">
    <property type="component" value="Unassembled WGS sequence"/>
</dbReference>
<comment type="caution">
    <text evidence="2">The sequence shown here is derived from an EMBL/GenBank/DDBJ whole genome shotgun (WGS) entry which is preliminary data.</text>
</comment>
<evidence type="ECO:0000259" key="1">
    <source>
        <dbReference type="Pfam" id="PF13460"/>
    </source>
</evidence>
<reference evidence="2" key="1">
    <citation type="journal article" date="2014" name="Int. J. Syst. Evol. Microbiol.">
        <title>Complete genome sequence of Corynebacterium casei LMG S-19264T (=DSM 44701T), isolated from a smear-ripened cheese.</title>
        <authorList>
            <consortium name="US DOE Joint Genome Institute (JGI-PGF)"/>
            <person name="Walter F."/>
            <person name="Albersmeier A."/>
            <person name="Kalinowski J."/>
            <person name="Ruckert C."/>
        </authorList>
    </citation>
    <scope>NUCLEOTIDE SEQUENCE</scope>
    <source>
        <strain evidence="2">CGMCC 1.15448</strain>
    </source>
</reference>
<dbReference type="EMBL" id="BMJC01000002">
    <property type="protein sequence ID" value="GGB00429.1"/>
    <property type="molecule type" value="Genomic_DNA"/>
</dbReference>
<accession>A0A8J2UDC7</accession>
<dbReference type="Gene3D" id="3.40.50.720">
    <property type="entry name" value="NAD(P)-binding Rossmann-like Domain"/>
    <property type="match status" value="1"/>
</dbReference>
<dbReference type="PANTHER" id="PTHR15020:SF50">
    <property type="entry name" value="UPF0659 PROTEIN YMR090W"/>
    <property type="match status" value="1"/>
</dbReference>
<dbReference type="SUPFAM" id="SSF51735">
    <property type="entry name" value="NAD(P)-binding Rossmann-fold domains"/>
    <property type="match status" value="1"/>
</dbReference>
<evidence type="ECO:0000313" key="2">
    <source>
        <dbReference type="EMBL" id="GGB00429.1"/>
    </source>
</evidence>
<feature type="domain" description="NAD(P)-binding" evidence="1">
    <location>
        <begin position="10"/>
        <end position="201"/>
    </location>
</feature>
<dbReference type="PANTHER" id="PTHR15020">
    <property type="entry name" value="FLAVIN REDUCTASE-RELATED"/>
    <property type="match status" value="1"/>
</dbReference>
<dbReference type="Pfam" id="PF13460">
    <property type="entry name" value="NAD_binding_10"/>
    <property type="match status" value="1"/>
</dbReference>
<dbReference type="AlphaFoldDB" id="A0A8J2UDC7"/>
<keyword evidence="3" id="KW-1185">Reference proteome</keyword>
<organism evidence="2 3">
    <name type="scientific">Puia dinghuensis</name>
    <dbReference type="NCBI Taxonomy" id="1792502"/>
    <lineage>
        <taxon>Bacteria</taxon>
        <taxon>Pseudomonadati</taxon>
        <taxon>Bacteroidota</taxon>
        <taxon>Chitinophagia</taxon>
        <taxon>Chitinophagales</taxon>
        <taxon>Chitinophagaceae</taxon>
        <taxon>Puia</taxon>
    </lineage>
</organism>
<sequence>MQRNTILVLGAGGGIGRQAVEAGLAEGHRVIAVLRTPSKLPLTHPDLTIVRGDILQPSTFESHLSGETVVVSAIGVSGGLKGDKPTTLYSQGALNLLEAMKRRGTRRVYFISASAVEISPVMPAFARFAAKNILGKLLRHMYADLRLMESKVKESDLDWTIIRPPRLTNKAGTGHYRFAVNQWLKNSLSISRADVADFMIHHSEDTDTYKGIVEMGY</sequence>
<dbReference type="RefSeq" id="WP_188931920.1">
    <property type="nucleotide sequence ID" value="NZ_BMJC01000002.1"/>
</dbReference>